<protein>
    <recommendedName>
        <fullName evidence="3">Transmembrane protein</fullName>
    </recommendedName>
</protein>
<evidence type="ECO:0008006" key="3">
    <source>
        <dbReference type="Google" id="ProtNLM"/>
    </source>
</evidence>
<proteinExistence type="predicted"/>
<keyword evidence="1" id="KW-0472">Membrane</keyword>
<sequence>MIDAMKSKNSRIEAAIRAPSFRGALVRVGGVMAIYLLVTILPKIFAFMAIHANWNTLSKVQLDRHHSIVVIFRAIVFLVMVVELVQGGLRYLRRRSSQQKSG</sequence>
<name>G3A8Z4_9RALS</name>
<evidence type="ECO:0000313" key="2">
    <source>
        <dbReference type="EMBL" id="CCA87731.1"/>
    </source>
</evidence>
<reference evidence="2" key="2">
    <citation type="submission" date="2011-04" db="EMBL/GenBank/DDBJ databases">
        <authorList>
            <person name="Genoscope - CEA"/>
        </authorList>
    </citation>
    <scope>NUCLEOTIDE SEQUENCE</scope>
    <source>
        <strain evidence="2">R24</strain>
    </source>
</reference>
<accession>G3A8Z4</accession>
<feature type="transmembrane region" description="Helical" evidence="1">
    <location>
        <begin position="24"/>
        <end position="50"/>
    </location>
</feature>
<dbReference type="EMBL" id="FR854090">
    <property type="protein sequence ID" value="CCA87731.1"/>
    <property type="molecule type" value="Genomic_DNA"/>
</dbReference>
<organism evidence="2">
    <name type="scientific">Ralstonia syzygii R24</name>
    <dbReference type="NCBI Taxonomy" id="907261"/>
    <lineage>
        <taxon>Bacteria</taxon>
        <taxon>Pseudomonadati</taxon>
        <taxon>Pseudomonadota</taxon>
        <taxon>Betaproteobacteria</taxon>
        <taxon>Burkholderiales</taxon>
        <taxon>Burkholderiaceae</taxon>
        <taxon>Ralstonia</taxon>
        <taxon>Ralstonia solanacearum species complex</taxon>
    </lineage>
</organism>
<reference evidence="2" key="1">
    <citation type="journal article" date="2011" name="PLoS ONE">
        <title>Ralstonia syzygii, the Blood Disease Bacterium and some Asian R. solanacearum strains form a single genomic species despite divergent lifestyles.</title>
        <authorList>
            <person name="Remenant B."/>
            <person name="de Cambiaire J.C."/>
            <person name="Cellier G."/>
            <person name="Jacobs J.M."/>
            <person name="Mangenot S."/>
            <person name="Barbe V."/>
            <person name="Lajus A."/>
            <person name="Vallenet D."/>
            <person name="Medigue C."/>
            <person name="Fegan M."/>
            <person name="Allen C."/>
            <person name="Prior P."/>
        </authorList>
    </citation>
    <scope>NUCLEOTIDE SEQUENCE</scope>
    <source>
        <strain evidence="2">R24</strain>
    </source>
</reference>
<keyword evidence="1" id="KW-0812">Transmembrane</keyword>
<evidence type="ECO:0000256" key="1">
    <source>
        <dbReference type="SAM" id="Phobius"/>
    </source>
</evidence>
<keyword evidence="1" id="KW-1133">Transmembrane helix</keyword>
<feature type="transmembrane region" description="Helical" evidence="1">
    <location>
        <begin position="70"/>
        <end position="92"/>
    </location>
</feature>
<gene>
    <name evidence="2" type="ORF">RALSY_mp10251</name>
</gene>
<dbReference type="AlphaFoldDB" id="G3A8Z4"/>